<feature type="signal peptide" evidence="5">
    <location>
        <begin position="1"/>
        <end position="22"/>
    </location>
</feature>
<evidence type="ECO:0000313" key="10">
    <source>
        <dbReference type="Proteomes" id="UP001595455"/>
    </source>
</evidence>
<dbReference type="EMBL" id="JBHRSF010000071">
    <property type="protein sequence ID" value="MFC2996503.1"/>
    <property type="molecule type" value="Genomic_DNA"/>
</dbReference>
<reference evidence="8 9" key="2">
    <citation type="submission" date="2018-08" db="EMBL/GenBank/DDBJ databases">
        <title>The draft genome of Acinetobacter sichuanensis strain WCHAc060041.</title>
        <authorList>
            <person name="Qin J."/>
            <person name="Feng Y."/>
            <person name="Zong Z."/>
        </authorList>
    </citation>
    <scope>NUCLEOTIDE SEQUENCE [LARGE SCALE GENOMIC DNA]</scope>
    <source>
        <strain evidence="8 9">WCHAc060041</strain>
    </source>
</reference>
<dbReference type="InterPro" id="IPR024607">
    <property type="entry name" value="Sulfatase_CS"/>
</dbReference>
<dbReference type="Gene3D" id="3.30.1120.10">
    <property type="match status" value="1"/>
</dbReference>
<dbReference type="CDD" id="cd16025">
    <property type="entry name" value="PAS_like"/>
    <property type="match status" value="1"/>
</dbReference>
<dbReference type="OrthoDB" id="9803751at2"/>
<comment type="similarity">
    <text evidence="1">Belongs to the sulfatase family.</text>
</comment>
<evidence type="ECO:0000313" key="8">
    <source>
        <dbReference type="EMBL" id="RFC85582.1"/>
    </source>
</evidence>
<proteinExistence type="inferred from homology"/>
<protein>
    <submittedName>
        <fullName evidence="8">Arylsulfatase</fullName>
        <ecNumber evidence="7">3.1.6.-</ecNumber>
    </submittedName>
</protein>
<keyword evidence="5" id="KW-0732">Signal</keyword>
<dbReference type="EC" id="3.1.6.-" evidence="7"/>
<comment type="caution">
    <text evidence="8">The sequence shown here is derived from an EMBL/GenBank/DDBJ whole genome shotgun (WGS) entry which is preliminary data.</text>
</comment>
<dbReference type="InterPro" id="IPR017850">
    <property type="entry name" value="Alkaline_phosphatase_core_sf"/>
</dbReference>
<reference evidence="7" key="1">
    <citation type="journal article" date="2014" name="Int. J. Syst. Evol. Microbiol.">
        <title>Complete genome of a new Firmicutes species belonging to the dominant human colonic microbiota ('Ruminococcus bicirculans') reveals two chromosomes and a selective capacity to utilize plant glucans.</title>
        <authorList>
            <consortium name="NISC Comparative Sequencing Program"/>
            <person name="Wegmann U."/>
            <person name="Louis P."/>
            <person name="Goesmann A."/>
            <person name="Henrissat B."/>
            <person name="Duncan S.H."/>
            <person name="Flint H.J."/>
        </authorList>
    </citation>
    <scope>NUCLEOTIDE SEQUENCE</scope>
    <source>
        <strain evidence="7">KCTC 62575</strain>
    </source>
</reference>
<keyword evidence="10" id="KW-1185">Reference proteome</keyword>
<reference evidence="10" key="3">
    <citation type="journal article" date="2019" name="Int. J. Syst. Evol. Microbiol.">
        <title>The Global Catalogue of Microorganisms (GCM) 10K type strain sequencing project: providing services to taxonomists for standard genome sequencing and annotation.</title>
        <authorList>
            <consortium name="The Broad Institute Genomics Platform"/>
            <consortium name="The Broad Institute Genome Sequencing Center for Infectious Disease"/>
            <person name="Wu L."/>
            <person name="Ma J."/>
        </authorList>
    </citation>
    <scope>NUCLEOTIDE SEQUENCE [LARGE SCALE GENOMIC DNA]</scope>
    <source>
        <strain evidence="10">KCTC 62575</strain>
    </source>
</reference>
<dbReference type="SUPFAM" id="SSF53649">
    <property type="entry name" value="Alkaline phosphatase-like"/>
    <property type="match status" value="1"/>
</dbReference>
<dbReference type="GO" id="GO:0004065">
    <property type="term" value="F:arylsulfatase activity"/>
    <property type="evidence" value="ECO:0007669"/>
    <property type="project" value="TreeGrafter"/>
</dbReference>
<dbReference type="Proteomes" id="UP000240957">
    <property type="component" value="Unassembled WGS sequence"/>
</dbReference>
<evidence type="ECO:0000256" key="1">
    <source>
        <dbReference type="ARBA" id="ARBA00008779"/>
    </source>
</evidence>
<evidence type="ECO:0000313" key="9">
    <source>
        <dbReference type="Proteomes" id="UP000240957"/>
    </source>
</evidence>
<keyword evidence="4" id="KW-0106">Calcium</keyword>
<keyword evidence="3 7" id="KW-0378">Hydrolase</keyword>
<dbReference type="RefSeq" id="WP_107006626.1">
    <property type="nucleotide sequence ID" value="NZ_JBHRSF010000071.1"/>
</dbReference>
<dbReference type="PANTHER" id="PTHR42693:SF33">
    <property type="entry name" value="ARYLSULFATASE"/>
    <property type="match status" value="1"/>
</dbReference>
<accession>A0A371YVW2</accession>
<dbReference type="Gene3D" id="3.40.720.10">
    <property type="entry name" value="Alkaline Phosphatase, subunit A"/>
    <property type="match status" value="1"/>
</dbReference>
<dbReference type="InterPro" id="IPR050738">
    <property type="entry name" value="Sulfatase"/>
</dbReference>
<name>A0A371YVW2_9GAMM</name>
<evidence type="ECO:0000313" key="7">
    <source>
        <dbReference type="EMBL" id="MFC2996503.1"/>
    </source>
</evidence>
<dbReference type="InterPro" id="IPR000917">
    <property type="entry name" value="Sulfatase_N"/>
</dbReference>
<evidence type="ECO:0000256" key="5">
    <source>
        <dbReference type="SAM" id="SignalP"/>
    </source>
</evidence>
<sequence length="555" mass="62712">MKVKKYGALLVSVLMCSPFALAKKPNVLLIVADDVGFSDIQPFGSEIQTPNLQKLAQQGATLSNFYSGPTCSVTRSMLLTGQDNHQVGMGTMAELLQPEHEGNEGYQGVLNHKAATLAEILHQNGYQSFMSGKWHLGKKPELIPSARGFDQSFVLLQGGAGHFDETPLLLNYDPIYLENGKKVSLPNDFYSTDYYTNKMLNFLETSRDKEKPFFAYLALTSAHWPLQAPDQYIEKYKGQYKDGYEAIRQNRLARLKQQGIIPQNTQANNPFEQQLKPWEALTAEQQARETKAMQVYAAMIDNMDANIGKILNYLKEKNELDNTIVLFISDNGPEVSDIQGLDESDGFMAWVNSSFDNSLENMGRKGSYIALGPQWAQVAATPYPYTKGFLADGGIHVPAIMSYPKKIPAGIMKNENLHVMDFVPTVLDYAGIRHVQQDKSLKFEGVSFANIFKNKQLKNRTLNWEFNNRKVIHDRNWVLLEQAKPYGTGSWQLFNRDTDPAMKVDVAQQFPEQVTKMSKQWQQYAKRVGVVEAPARYNYTQRICFYGDCIGQPEK</sequence>
<dbReference type="AlphaFoldDB" id="A0A371YVW2"/>
<evidence type="ECO:0000256" key="3">
    <source>
        <dbReference type="ARBA" id="ARBA00022801"/>
    </source>
</evidence>
<evidence type="ECO:0000259" key="6">
    <source>
        <dbReference type="Pfam" id="PF00884"/>
    </source>
</evidence>
<dbReference type="PANTHER" id="PTHR42693">
    <property type="entry name" value="ARYLSULFATASE FAMILY MEMBER"/>
    <property type="match status" value="1"/>
</dbReference>
<evidence type="ECO:0000256" key="2">
    <source>
        <dbReference type="ARBA" id="ARBA00022723"/>
    </source>
</evidence>
<dbReference type="GO" id="GO:0046872">
    <property type="term" value="F:metal ion binding"/>
    <property type="evidence" value="ECO:0007669"/>
    <property type="project" value="UniProtKB-KW"/>
</dbReference>
<feature type="domain" description="Sulfatase N-terminal" evidence="6">
    <location>
        <begin position="25"/>
        <end position="432"/>
    </location>
</feature>
<evidence type="ECO:0000256" key="4">
    <source>
        <dbReference type="ARBA" id="ARBA00022837"/>
    </source>
</evidence>
<dbReference type="EMBL" id="PYIX02000001">
    <property type="protein sequence ID" value="RFC85582.1"/>
    <property type="molecule type" value="Genomic_DNA"/>
</dbReference>
<dbReference type="Proteomes" id="UP001595455">
    <property type="component" value="Unassembled WGS sequence"/>
</dbReference>
<reference evidence="7" key="4">
    <citation type="submission" date="2024-09" db="EMBL/GenBank/DDBJ databases">
        <authorList>
            <person name="Sun Q."/>
            <person name="Mori K."/>
        </authorList>
    </citation>
    <scope>NUCLEOTIDE SEQUENCE</scope>
    <source>
        <strain evidence="7">KCTC 62575</strain>
    </source>
</reference>
<organism evidence="8 9">
    <name type="scientific">Acinetobacter sichuanensis</name>
    <dbReference type="NCBI Taxonomy" id="2136183"/>
    <lineage>
        <taxon>Bacteria</taxon>
        <taxon>Pseudomonadati</taxon>
        <taxon>Pseudomonadota</taxon>
        <taxon>Gammaproteobacteria</taxon>
        <taxon>Moraxellales</taxon>
        <taxon>Moraxellaceae</taxon>
        <taxon>Acinetobacter</taxon>
    </lineage>
</organism>
<dbReference type="PROSITE" id="PS00149">
    <property type="entry name" value="SULFATASE_2"/>
    <property type="match status" value="1"/>
</dbReference>
<gene>
    <name evidence="7" type="ORF">ACFODO_14790</name>
    <name evidence="8" type="ORF">C9E89_001285</name>
</gene>
<dbReference type="Pfam" id="PF00884">
    <property type="entry name" value="Sulfatase"/>
    <property type="match status" value="1"/>
</dbReference>
<keyword evidence="2" id="KW-0479">Metal-binding</keyword>
<feature type="chain" id="PRO_5016695606" evidence="5">
    <location>
        <begin position="23"/>
        <end position="555"/>
    </location>
</feature>